<keyword evidence="3" id="KW-0687">Ribonucleoprotein</keyword>
<protein>
    <recommendedName>
        <fullName evidence="2 3">Small ribosomal subunit protein bS6</fullName>
    </recommendedName>
</protein>
<dbReference type="CDD" id="cd00473">
    <property type="entry name" value="bS6"/>
    <property type="match status" value="1"/>
</dbReference>
<dbReference type="Pfam" id="PF01250">
    <property type="entry name" value="Ribosomal_S6"/>
    <property type="match status" value="1"/>
</dbReference>
<name>A0A0G1TQ18_UNCKA</name>
<keyword evidence="3" id="KW-0699">rRNA-binding</keyword>
<dbReference type="HAMAP" id="MF_00360">
    <property type="entry name" value="Ribosomal_bS6"/>
    <property type="match status" value="1"/>
</dbReference>
<dbReference type="InterPro" id="IPR014717">
    <property type="entry name" value="Transl_elong_EF1B/ribsomal_bS6"/>
</dbReference>
<dbReference type="GO" id="GO:0006412">
    <property type="term" value="P:translation"/>
    <property type="evidence" value="ECO:0007669"/>
    <property type="project" value="UniProtKB-UniRule"/>
</dbReference>
<organism evidence="4 5">
    <name type="scientific">candidate division WWE3 bacterium GW2011_GWB1_47_11</name>
    <dbReference type="NCBI Taxonomy" id="1619117"/>
    <lineage>
        <taxon>Bacteria</taxon>
        <taxon>Katanobacteria</taxon>
    </lineage>
</organism>
<dbReference type="Proteomes" id="UP000034684">
    <property type="component" value="Unassembled WGS sequence"/>
</dbReference>
<dbReference type="InterPro" id="IPR020814">
    <property type="entry name" value="Ribosomal_S6_plastid/chlpt"/>
</dbReference>
<comment type="similarity">
    <text evidence="1 3">Belongs to the bacterial ribosomal protein bS6 family.</text>
</comment>
<dbReference type="SUPFAM" id="SSF54995">
    <property type="entry name" value="Ribosomal protein S6"/>
    <property type="match status" value="1"/>
</dbReference>
<evidence type="ECO:0000256" key="3">
    <source>
        <dbReference type="HAMAP-Rule" id="MF_00360"/>
    </source>
</evidence>
<dbReference type="Gene3D" id="3.30.70.60">
    <property type="match status" value="1"/>
</dbReference>
<evidence type="ECO:0000313" key="5">
    <source>
        <dbReference type="Proteomes" id="UP000034684"/>
    </source>
</evidence>
<dbReference type="GO" id="GO:0003735">
    <property type="term" value="F:structural constituent of ribosome"/>
    <property type="evidence" value="ECO:0007669"/>
    <property type="project" value="InterPro"/>
</dbReference>
<proteinExistence type="inferred from homology"/>
<keyword evidence="3" id="KW-0694">RNA-binding</keyword>
<reference evidence="4 5" key="1">
    <citation type="journal article" date="2015" name="Nature">
        <title>rRNA introns, odd ribosomes, and small enigmatic genomes across a large radiation of phyla.</title>
        <authorList>
            <person name="Brown C.T."/>
            <person name="Hug L.A."/>
            <person name="Thomas B.C."/>
            <person name="Sharon I."/>
            <person name="Castelle C.J."/>
            <person name="Singh A."/>
            <person name="Wilkins M.J."/>
            <person name="Williams K.H."/>
            <person name="Banfield J.F."/>
        </authorList>
    </citation>
    <scope>NUCLEOTIDE SEQUENCE [LARGE SCALE GENOMIC DNA]</scope>
</reference>
<evidence type="ECO:0000256" key="1">
    <source>
        <dbReference type="ARBA" id="ARBA00009512"/>
    </source>
</evidence>
<dbReference type="EMBL" id="LCNN01000035">
    <property type="protein sequence ID" value="KKU56228.1"/>
    <property type="molecule type" value="Genomic_DNA"/>
</dbReference>
<comment type="caution">
    <text evidence="4">The sequence shown here is derived from an EMBL/GenBank/DDBJ whole genome shotgun (WGS) entry which is preliminary data.</text>
</comment>
<evidence type="ECO:0000256" key="2">
    <source>
        <dbReference type="ARBA" id="ARBA00035294"/>
    </source>
</evidence>
<dbReference type="AlphaFoldDB" id="A0A0G1TQ18"/>
<dbReference type="GO" id="GO:0005840">
    <property type="term" value="C:ribosome"/>
    <property type="evidence" value="ECO:0007669"/>
    <property type="project" value="UniProtKB-KW"/>
</dbReference>
<dbReference type="InterPro" id="IPR035980">
    <property type="entry name" value="Ribosomal_bS6_sf"/>
</dbReference>
<dbReference type="InterPro" id="IPR000529">
    <property type="entry name" value="Ribosomal_bS6"/>
</dbReference>
<comment type="function">
    <text evidence="3">Binds together with bS18 to 16S ribosomal RNA.</text>
</comment>
<accession>A0A0G1TQ18</accession>
<sequence>MTEYELMTITKVSGGEDNARDVSNAIKDQISALKGKVLNSDFMGKRRFAYKIGQDTEGFFDVILFDADAACVEKIKIKLNLMENLQRYLIKRKG</sequence>
<evidence type="ECO:0000313" key="4">
    <source>
        <dbReference type="EMBL" id="KKU56228.1"/>
    </source>
</evidence>
<dbReference type="GO" id="GO:1990904">
    <property type="term" value="C:ribonucleoprotein complex"/>
    <property type="evidence" value="ECO:0007669"/>
    <property type="project" value="UniProtKB-KW"/>
</dbReference>
<gene>
    <name evidence="3" type="primary">rpsF</name>
    <name evidence="4" type="ORF">UX79_C0035G0007</name>
</gene>
<keyword evidence="3 4" id="KW-0689">Ribosomal protein</keyword>
<dbReference type="GO" id="GO:0019843">
    <property type="term" value="F:rRNA binding"/>
    <property type="evidence" value="ECO:0007669"/>
    <property type="project" value="UniProtKB-UniRule"/>
</dbReference>
<dbReference type="NCBIfam" id="TIGR00166">
    <property type="entry name" value="S6"/>
    <property type="match status" value="1"/>
</dbReference>